<dbReference type="PROSITE" id="PS51891">
    <property type="entry name" value="CENP_V_GFA"/>
    <property type="match status" value="1"/>
</dbReference>
<dbReference type="GO" id="GO:0016846">
    <property type="term" value="F:carbon-sulfur lyase activity"/>
    <property type="evidence" value="ECO:0007669"/>
    <property type="project" value="InterPro"/>
</dbReference>
<gene>
    <name evidence="6" type="ORF">LCGC14_0038120</name>
</gene>
<dbReference type="PANTHER" id="PTHR33337:SF40">
    <property type="entry name" value="CENP-V_GFA DOMAIN-CONTAINING PROTEIN-RELATED"/>
    <property type="match status" value="1"/>
</dbReference>
<sequence>MKGSCLCGAIEVSTADQANVDVCHCTTCRRWGSGPMLAVHCGTDVVFGGKQKPTTYQSSDWAERGFCSICGTHLFYHLLSSDEYALSAGLFQQEASFEMSSQIFIEQKPDYYDFANETVTMTGEQAFAHFSKHDN</sequence>
<keyword evidence="2" id="KW-0479">Metal-binding</keyword>
<evidence type="ECO:0000256" key="1">
    <source>
        <dbReference type="ARBA" id="ARBA00005495"/>
    </source>
</evidence>
<evidence type="ECO:0000256" key="2">
    <source>
        <dbReference type="ARBA" id="ARBA00022723"/>
    </source>
</evidence>
<keyword evidence="3" id="KW-0862">Zinc</keyword>
<dbReference type="InterPro" id="IPR011057">
    <property type="entry name" value="Mss4-like_sf"/>
</dbReference>
<dbReference type="PANTHER" id="PTHR33337">
    <property type="entry name" value="GFA DOMAIN-CONTAINING PROTEIN"/>
    <property type="match status" value="1"/>
</dbReference>
<dbReference type="InterPro" id="IPR006913">
    <property type="entry name" value="CENP-V/GFA"/>
</dbReference>
<reference evidence="6" key="1">
    <citation type="journal article" date="2015" name="Nature">
        <title>Complex archaea that bridge the gap between prokaryotes and eukaryotes.</title>
        <authorList>
            <person name="Spang A."/>
            <person name="Saw J.H."/>
            <person name="Jorgensen S.L."/>
            <person name="Zaremba-Niedzwiedzka K."/>
            <person name="Martijn J."/>
            <person name="Lind A.E."/>
            <person name="van Eijk R."/>
            <person name="Schleper C."/>
            <person name="Guy L."/>
            <person name="Ettema T.J."/>
        </authorList>
    </citation>
    <scope>NUCLEOTIDE SEQUENCE</scope>
</reference>
<organism evidence="6">
    <name type="scientific">marine sediment metagenome</name>
    <dbReference type="NCBI Taxonomy" id="412755"/>
    <lineage>
        <taxon>unclassified sequences</taxon>
        <taxon>metagenomes</taxon>
        <taxon>ecological metagenomes</taxon>
    </lineage>
</organism>
<dbReference type="AlphaFoldDB" id="A0A0F9VZF5"/>
<keyword evidence="4" id="KW-0456">Lyase</keyword>
<proteinExistence type="inferred from homology"/>
<dbReference type="GO" id="GO:0046872">
    <property type="term" value="F:metal ion binding"/>
    <property type="evidence" value="ECO:0007669"/>
    <property type="project" value="UniProtKB-KW"/>
</dbReference>
<dbReference type="SUPFAM" id="SSF51316">
    <property type="entry name" value="Mss4-like"/>
    <property type="match status" value="1"/>
</dbReference>
<protein>
    <recommendedName>
        <fullName evidence="5">CENP-V/GFA domain-containing protein</fullName>
    </recommendedName>
</protein>
<dbReference type="EMBL" id="LAZR01000007">
    <property type="protein sequence ID" value="KKO09470.1"/>
    <property type="molecule type" value="Genomic_DNA"/>
</dbReference>
<feature type="domain" description="CENP-V/GFA" evidence="5">
    <location>
        <begin position="1"/>
        <end position="113"/>
    </location>
</feature>
<accession>A0A0F9VZF5</accession>
<comment type="caution">
    <text evidence="6">The sequence shown here is derived from an EMBL/GenBank/DDBJ whole genome shotgun (WGS) entry which is preliminary data.</text>
</comment>
<evidence type="ECO:0000259" key="5">
    <source>
        <dbReference type="PROSITE" id="PS51891"/>
    </source>
</evidence>
<name>A0A0F9VZF5_9ZZZZ</name>
<dbReference type="Pfam" id="PF04828">
    <property type="entry name" value="GFA"/>
    <property type="match status" value="1"/>
</dbReference>
<evidence type="ECO:0000313" key="6">
    <source>
        <dbReference type="EMBL" id="KKO09470.1"/>
    </source>
</evidence>
<evidence type="ECO:0000256" key="3">
    <source>
        <dbReference type="ARBA" id="ARBA00022833"/>
    </source>
</evidence>
<dbReference type="Gene3D" id="3.90.1590.10">
    <property type="entry name" value="glutathione-dependent formaldehyde- activating enzyme (gfa)"/>
    <property type="match status" value="1"/>
</dbReference>
<comment type="similarity">
    <text evidence="1">Belongs to the Gfa family.</text>
</comment>
<evidence type="ECO:0000256" key="4">
    <source>
        <dbReference type="ARBA" id="ARBA00023239"/>
    </source>
</evidence>